<dbReference type="AlphaFoldDB" id="A0AB39W1E7"/>
<dbReference type="InterPro" id="IPR001296">
    <property type="entry name" value="Glyco_trans_1"/>
</dbReference>
<dbReference type="GO" id="GO:0016757">
    <property type="term" value="F:glycosyltransferase activity"/>
    <property type="evidence" value="ECO:0007669"/>
    <property type="project" value="InterPro"/>
</dbReference>
<protein>
    <submittedName>
        <fullName evidence="2">Glycosyltransferase</fullName>
    </submittedName>
</protein>
<dbReference type="CDD" id="cd03801">
    <property type="entry name" value="GT4_PimA-like"/>
    <property type="match status" value="1"/>
</dbReference>
<dbReference type="EMBL" id="CP165625">
    <property type="protein sequence ID" value="XDU95673.1"/>
    <property type="molecule type" value="Genomic_DNA"/>
</dbReference>
<dbReference type="Gene3D" id="3.40.50.2000">
    <property type="entry name" value="Glycogen Phosphorylase B"/>
    <property type="match status" value="2"/>
</dbReference>
<dbReference type="SUPFAM" id="SSF53756">
    <property type="entry name" value="UDP-Glycosyltransferase/glycogen phosphorylase"/>
    <property type="match status" value="1"/>
</dbReference>
<evidence type="ECO:0000313" key="2">
    <source>
        <dbReference type="EMBL" id="XDU95673.1"/>
    </source>
</evidence>
<dbReference type="PANTHER" id="PTHR12526">
    <property type="entry name" value="GLYCOSYLTRANSFERASE"/>
    <property type="match status" value="1"/>
</dbReference>
<sequence>MNKTVIIYHYIALYRLPIFQELMKSELVEFTIYSGKDSEIDIKTVNESIAKLSIKEGGLRWKFLDNKWLFKKKFLWQSGLISEILKNKYDSYIFLGSPYHISTWIGASIVRLQRKKVYFWMHGVYTDKIGFVDYIKLFIFYKISNGFFLYGNRSANILNNFKIKSPDNIHVIYNSLDYAKSLKYRADFKIEQIDEYRFNYFNNTKLPVVVFIGRLNYTKRIDMLIEAQSMLKKKFNRNFFNLLVIGDGVEKDNLMSISKNLGLETNVCFLGAIYDEKINSYCLMNADLCVTPGEVGLTAIHSLSYGTPVISHDNLNVQMPEIEALVPGSTGDLYRFDDLQSLAETIEKWLLNNPSKNETVMQRCFDVVDLHYNPHYQASVLNSVLK</sequence>
<dbReference type="RefSeq" id="WP_369753139.1">
    <property type="nucleotide sequence ID" value="NZ_CP165625.1"/>
</dbReference>
<organism evidence="2">
    <name type="scientific">Flavobacterium sp. WC2409</name>
    <dbReference type="NCBI Taxonomy" id="3234139"/>
    <lineage>
        <taxon>Bacteria</taxon>
        <taxon>Pseudomonadati</taxon>
        <taxon>Bacteroidota</taxon>
        <taxon>Flavobacteriia</taxon>
        <taxon>Flavobacteriales</taxon>
        <taxon>Flavobacteriaceae</taxon>
        <taxon>Flavobacterium</taxon>
    </lineage>
</organism>
<evidence type="ECO:0000259" key="1">
    <source>
        <dbReference type="Pfam" id="PF00534"/>
    </source>
</evidence>
<proteinExistence type="predicted"/>
<reference evidence="2" key="1">
    <citation type="submission" date="2024-07" db="EMBL/GenBank/DDBJ databases">
        <authorList>
            <person name="Biller S.J."/>
        </authorList>
    </citation>
    <scope>NUCLEOTIDE SEQUENCE</scope>
    <source>
        <strain evidence="2">WC2409</strain>
    </source>
</reference>
<dbReference type="Pfam" id="PF00534">
    <property type="entry name" value="Glycos_transf_1"/>
    <property type="match status" value="1"/>
</dbReference>
<name>A0AB39W1E7_9FLAO</name>
<gene>
    <name evidence="2" type="ORF">AB3G34_00800</name>
</gene>
<feature type="domain" description="Glycosyl transferase family 1" evidence="1">
    <location>
        <begin position="193"/>
        <end position="357"/>
    </location>
</feature>
<accession>A0AB39W1E7</accession>